<proteinExistence type="predicted"/>
<reference evidence="3 4" key="1">
    <citation type="submission" date="2019-08" db="EMBL/GenBank/DDBJ databases">
        <title>Calorimonas adulescens gen. nov., sp. nov., an anaerobic thermophilic bacterium from Sakhalin hot spring.</title>
        <authorList>
            <person name="Khomyakova M.A."/>
            <person name="Merkel A.Y."/>
            <person name="Novikov A."/>
            <person name="Bonch-Osmolovskaya E.A."/>
            <person name="Slobodkin A.I."/>
        </authorList>
    </citation>
    <scope>NUCLEOTIDE SEQUENCE [LARGE SCALE GENOMIC DNA]</scope>
    <source>
        <strain evidence="3 4">A05MB</strain>
    </source>
</reference>
<protein>
    <submittedName>
        <fullName evidence="3">PTS sugar transporter subunit IIB</fullName>
    </submittedName>
</protein>
<accession>A0A5D8Q9V0</accession>
<keyword evidence="3" id="KW-0813">Transport</keyword>
<sequence length="119" mass="12934">MKIATIVVCEGGESVKKIMLVCSSGSSTSLLVKKMQEAAAKKGIDDVEIFAASQADAKAHYDDVDVLLLGPQVRYLYNELKKSLEGKKLAIDVINSRDYGMMNGEVVLDRALKLIEGKN</sequence>
<dbReference type="PANTHER" id="PTHR34581:SF2">
    <property type="entry name" value="PTS SYSTEM N,N'-DIACETYLCHITOBIOSE-SPECIFIC EIIB COMPONENT"/>
    <property type="match status" value="1"/>
</dbReference>
<evidence type="ECO:0000256" key="1">
    <source>
        <dbReference type="ARBA" id="ARBA00022679"/>
    </source>
</evidence>
<comment type="caution">
    <text evidence="3">The sequence shown here is derived from an EMBL/GenBank/DDBJ whole genome shotgun (WGS) entry which is preliminary data.</text>
</comment>
<dbReference type="GO" id="GO:0008982">
    <property type="term" value="F:protein-N(PI)-phosphohistidine-sugar phosphotransferase activity"/>
    <property type="evidence" value="ECO:0007669"/>
    <property type="project" value="InterPro"/>
</dbReference>
<dbReference type="PANTHER" id="PTHR34581">
    <property type="entry name" value="PTS SYSTEM N,N'-DIACETYLCHITOBIOSE-SPECIFIC EIIB COMPONENT"/>
    <property type="match status" value="1"/>
</dbReference>
<dbReference type="Pfam" id="PF02302">
    <property type="entry name" value="PTS_IIB"/>
    <property type="match status" value="1"/>
</dbReference>
<evidence type="ECO:0000313" key="3">
    <source>
        <dbReference type="EMBL" id="TZE80964.1"/>
    </source>
</evidence>
<dbReference type="InterPro" id="IPR036095">
    <property type="entry name" value="PTS_EIIB-like_sf"/>
</dbReference>
<dbReference type="Gene3D" id="3.40.50.2300">
    <property type="match status" value="1"/>
</dbReference>
<keyword evidence="1" id="KW-0808">Transferase</keyword>
<dbReference type="Proteomes" id="UP000322976">
    <property type="component" value="Unassembled WGS sequence"/>
</dbReference>
<dbReference type="InterPro" id="IPR051819">
    <property type="entry name" value="PTS_sugar-specific_EIIB"/>
</dbReference>
<dbReference type="AlphaFoldDB" id="A0A5D8Q9V0"/>
<evidence type="ECO:0000313" key="4">
    <source>
        <dbReference type="Proteomes" id="UP000322976"/>
    </source>
</evidence>
<dbReference type="CDD" id="cd05564">
    <property type="entry name" value="PTS_IIB_chitobiose_lichenan"/>
    <property type="match status" value="1"/>
</dbReference>
<name>A0A5D8Q9V0_9THEO</name>
<dbReference type="SUPFAM" id="SSF52794">
    <property type="entry name" value="PTS system IIB component-like"/>
    <property type="match status" value="1"/>
</dbReference>
<evidence type="ECO:0000259" key="2">
    <source>
        <dbReference type="Pfam" id="PF02302"/>
    </source>
</evidence>
<feature type="domain" description="Phosphotransferase system EIIB component type 2/3" evidence="2">
    <location>
        <begin position="17"/>
        <end position="109"/>
    </location>
</feature>
<dbReference type="InterPro" id="IPR003501">
    <property type="entry name" value="PTS_EIIB_2/3"/>
</dbReference>
<organism evidence="3 4">
    <name type="scientific">Calorimonas adulescens</name>
    <dbReference type="NCBI Taxonomy" id="2606906"/>
    <lineage>
        <taxon>Bacteria</taxon>
        <taxon>Bacillati</taxon>
        <taxon>Bacillota</taxon>
        <taxon>Clostridia</taxon>
        <taxon>Thermoanaerobacterales</taxon>
        <taxon>Thermoanaerobacteraceae</taxon>
        <taxon>Calorimonas</taxon>
    </lineage>
</organism>
<dbReference type="EMBL" id="VTPS01000020">
    <property type="protein sequence ID" value="TZE80964.1"/>
    <property type="molecule type" value="Genomic_DNA"/>
</dbReference>
<keyword evidence="3" id="KW-0762">Sugar transport</keyword>
<dbReference type="GO" id="GO:0009401">
    <property type="term" value="P:phosphoenolpyruvate-dependent sugar phosphotransferase system"/>
    <property type="evidence" value="ECO:0007669"/>
    <property type="project" value="InterPro"/>
</dbReference>
<keyword evidence="4" id="KW-1185">Reference proteome</keyword>
<gene>
    <name evidence="3" type="ORF">FWJ32_11250</name>
</gene>